<organism evidence="1 2">
    <name type="scientific">Spirosoma foliorum</name>
    <dbReference type="NCBI Taxonomy" id="2710596"/>
    <lineage>
        <taxon>Bacteria</taxon>
        <taxon>Pseudomonadati</taxon>
        <taxon>Bacteroidota</taxon>
        <taxon>Cytophagia</taxon>
        <taxon>Cytophagales</taxon>
        <taxon>Cytophagaceae</taxon>
        <taxon>Spirosoma</taxon>
    </lineage>
</organism>
<protein>
    <submittedName>
        <fullName evidence="1">Uncharacterized protein</fullName>
    </submittedName>
</protein>
<gene>
    <name evidence="1" type="ORF">H3H32_30945</name>
</gene>
<reference evidence="1 2" key="1">
    <citation type="submission" date="2020-07" db="EMBL/GenBank/DDBJ databases">
        <title>Spirosoma foliorum sp. nov., isolated from the leaves on the Nejang mountain Korea, Republic of.</title>
        <authorList>
            <person name="Ho H."/>
            <person name="Lee Y.-J."/>
            <person name="Nurcahyanto D.-A."/>
            <person name="Kim S.-G."/>
        </authorList>
    </citation>
    <scope>NUCLEOTIDE SEQUENCE [LARGE SCALE GENOMIC DNA]</scope>
    <source>
        <strain evidence="1 2">PL0136</strain>
    </source>
</reference>
<name>A0A7G5GTV0_9BACT</name>
<dbReference type="Proteomes" id="UP000515369">
    <property type="component" value="Chromosome"/>
</dbReference>
<accession>A0A7G5GTV0</accession>
<dbReference type="EMBL" id="CP059732">
    <property type="protein sequence ID" value="QMW02292.1"/>
    <property type="molecule type" value="Genomic_DNA"/>
</dbReference>
<sequence length="330" mass="38874">MSDTANIQNNKLTKEQKKLIYDSLATNIIRFQEYRLDHKCVKSDGAVLFEYLCYNSYKRFAEDRTSEGFFYHSYERIEQEYGIGKDRVRKIVAYLKQNGIVETKIKGFPKNTHYRIRFDSLSSPNALKAIFRVSESRLKELAAHYHEIAKVVNLSIESAEENLQKEYKTEIDYFKLLSEIFYEEQRHFNQTVPVEYHLKKKQPKANEKTYLNIRDTIYFVYYSLEEARHSEEETKRRFGALVNGFRAYCGALFLYSCEASSNSDALRKIIERIDNYDMVNYASSIRNPIAYFFAEHSSGVNHISADFIDWALQNPSEFSSGYFYSRRKSS</sequence>
<dbReference type="RefSeq" id="WP_182459601.1">
    <property type="nucleotide sequence ID" value="NZ_CP059732.1"/>
</dbReference>
<evidence type="ECO:0000313" key="2">
    <source>
        <dbReference type="Proteomes" id="UP000515369"/>
    </source>
</evidence>
<dbReference type="KEGG" id="sfol:H3H32_30945"/>
<dbReference type="AlphaFoldDB" id="A0A7G5GTV0"/>
<evidence type="ECO:0000313" key="1">
    <source>
        <dbReference type="EMBL" id="QMW02292.1"/>
    </source>
</evidence>
<keyword evidence="2" id="KW-1185">Reference proteome</keyword>
<proteinExistence type="predicted"/>